<dbReference type="InterPro" id="IPR008972">
    <property type="entry name" value="Cupredoxin"/>
</dbReference>
<comment type="caution">
    <text evidence="2">The sequence shown here is derived from an EMBL/GenBank/DDBJ whole genome shotgun (WGS) entry which is preliminary data.</text>
</comment>
<feature type="signal peptide" evidence="1">
    <location>
        <begin position="1"/>
        <end position="25"/>
    </location>
</feature>
<reference evidence="2 3" key="1">
    <citation type="submission" date="2023-07" db="EMBL/GenBank/DDBJ databases">
        <title>Genomic Encyclopedia of Type Strains, Phase IV (KMG-IV): sequencing the most valuable type-strain genomes for metagenomic binning, comparative biology and taxonomic classification.</title>
        <authorList>
            <person name="Goeker M."/>
        </authorList>
    </citation>
    <scope>NUCLEOTIDE SEQUENCE [LARGE SCALE GENOMIC DNA]</scope>
    <source>
        <strain evidence="2 3">DSM 22170</strain>
    </source>
</reference>
<keyword evidence="3" id="KW-1185">Reference proteome</keyword>
<evidence type="ECO:0000313" key="3">
    <source>
        <dbReference type="Proteomes" id="UP001185028"/>
    </source>
</evidence>
<protein>
    <submittedName>
        <fullName evidence="2">FtsP/CotA-like multicopper oxidase with cupredoxin domain</fullName>
    </submittedName>
</protein>
<name>A0ABU1IYS1_9BACL</name>
<feature type="chain" id="PRO_5046353094" evidence="1">
    <location>
        <begin position="26"/>
        <end position="156"/>
    </location>
</feature>
<proteinExistence type="predicted"/>
<dbReference type="SUPFAM" id="SSF49503">
    <property type="entry name" value="Cupredoxins"/>
    <property type="match status" value="1"/>
</dbReference>
<keyword evidence="1" id="KW-0732">Signal</keyword>
<dbReference type="RefSeq" id="WP_188773818.1">
    <property type="nucleotide sequence ID" value="NZ_BMMB01000001.1"/>
</dbReference>
<evidence type="ECO:0000256" key="1">
    <source>
        <dbReference type="SAM" id="SignalP"/>
    </source>
</evidence>
<organism evidence="2 3">
    <name type="scientific">Paenibacillus hunanensis</name>
    <dbReference type="NCBI Taxonomy" id="539262"/>
    <lineage>
        <taxon>Bacteria</taxon>
        <taxon>Bacillati</taxon>
        <taxon>Bacillota</taxon>
        <taxon>Bacilli</taxon>
        <taxon>Bacillales</taxon>
        <taxon>Paenibacillaceae</taxon>
        <taxon>Paenibacillus</taxon>
    </lineage>
</organism>
<dbReference type="EMBL" id="JAVDQH010000008">
    <property type="protein sequence ID" value="MDR6244412.1"/>
    <property type="molecule type" value="Genomic_DNA"/>
</dbReference>
<sequence>MLKKLIATSVAAATLFSIGMSSTYAEENNQTLPAQENNYTSSLAAEQLQAARATLTFRWSGLQNRVASSSFKTSGGDLPITIVQWTDDPAGSPVMGYQLVNDSGFEIPGFNPIFVNGTFKANNTIRTFTNVPAGTYRVRVINYGSYAVSGNGNIVY</sequence>
<evidence type="ECO:0000313" key="2">
    <source>
        <dbReference type="EMBL" id="MDR6244412.1"/>
    </source>
</evidence>
<dbReference type="Proteomes" id="UP001185028">
    <property type="component" value="Unassembled WGS sequence"/>
</dbReference>
<accession>A0ABU1IYS1</accession>
<gene>
    <name evidence="2" type="ORF">JOC58_002305</name>
</gene>